<evidence type="ECO:0000313" key="17">
    <source>
        <dbReference type="EMBL" id="MDK7356612.1"/>
    </source>
</evidence>
<comment type="caution">
    <text evidence="16">The sequence shown here is derived from an EMBL/GenBank/DDBJ whole genome shotgun (WGS) entry which is preliminary data.</text>
</comment>
<dbReference type="Pfam" id="PF13183">
    <property type="entry name" value="Fer4_8"/>
    <property type="match status" value="1"/>
</dbReference>
<evidence type="ECO:0000256" key="4">
    <source>
        <dbReference type="ARBA" id="ARBA00009433"/>
    </source>
</evidence>
<name>A0A133S4C6_9FIRM</name>
<dbReference type="PANTHER" id="PTHR11921">
    <property type="entry name" value="SUCCINATE DEHYDROGENASE IRON-SULFUR PROTEIN"/>
    <property type="match status" value="1"/>
</dbReference>
<comment type="cofactor">
    <cofactor evidence="2">
        <name>[4Fe-4S] cluster</name>
        <dbReference type="ChEBI" id="CHEBI:49883"/>
    </cofactor>
</comment>
<dbReference type="RefSeq" id="WP_005381216.1">
    <property type="nucleotide sequence ID" value="NZ_CABFMO010000060.1"/>
</dbReference>
<evidence type="ECO:0000313" key="18">
    <source>
        <dbReference type="EMBL" id="RJY50509.1"/>
    </source>
</evidence>
<dbReference type="GO" id="GO:0022904">
    <property type="term" value="P:respiratory electron transport chain"/>
    <property type="evidence" value="ECO:0007669"/>
    <property type="project" value="TreeGrafter"/>
</dbReference>
<dbReference type="GO" id="GO:0051537">
    <property type="term" value="F:2 iron, 2 sulfur cluster binding"/>
    <property type="evidence" value="ECO:0007669"/>
    <property type="project" value="UniProtKB-KW"/>
</dbReference>
<comment type="cofactor">
    <cofactor evidence="14">
        <name>[2Fe-2S] cluster</name>
        <dbReference type="ChEBI" id="CHEBI:190135"/>
    </cofactor>
</comment>
<reference evidence="18 20" key="2">
    <citation type="submission" date="2018-09" db="EMBL/GenBank/DDBJ databases">
        <title>Genome sequence of Veillonella atypica isolated from periodontal Korean patients.</title>
        <authorList>
            <person name="Lee J.-H."/>
            <person name="Moon J.-H."/>
            <person name="Shin S.-Y."/>
        </authorList>
    </citation>
    <scope>NUCLEOTIDE SEQUENCE [LARGE SCALE GENOMIC DNA]</scope>
    <source>
        <strain evidence="18 20">KHUD_V1</strain>
    </source>
</reference>
<dbReference type="Gene3D" id="1.10.1060.10">
    <property type="entry name" value="Alpha-helical ferredoxin"/>
    <property type="match status" value="1"/>
</dbReference>
<evidence type="ECO:0000256" key="14">
    <source>
        <dbReference type="ARBA" id="ARBA00034078"/>
    </source>
</evidence>
<dbReference type="GO" id="GO:0006099">
    <property type="term" value="P:tricarboxylic acid cycle"/>
    <property type="evidence" value="ECO:0007669"/>
    <property type="project" value="UniProtKB-KW"/>
</dbReference>
<dbReference type="STRING" id="39777.B7L28_08780"/>
<proteinExistence type="inferred from homology"/>
<evidence type="ECO:0000256" key="7">
    <source>
        <dbReference type="ARBA" id="ARBA00022532"/>
    </source>
</evidence>
<dbReference type="EC" id="1.3.5.1" evidence="5"/>
<dbReference type="KEGG" id="vat:B7L28_08780"/>
<evidence type="ECO:0000256" key="1">
    <source>
        <dbReference type="ARBA" id="ARBA00001927"/>
    </source>
</evidence>
<dbReference type="InterPro" id="IPR012675">
    <property type="entry name" value="Beta-grasp_dom_sf"/>
</dbReference>
<dbReference type="InterPro" id="IPR017896">
    <property type="entry name" value="4Fe4S_Fe-S-bd"/>
</dbReference>
<evidence type="ECO:0000313" key="16">
    <source>
        <dbReference type="EMBL" id="KXA63906.1"/>
    </source>
</evidence>
<dbReference type="EMBL" id="LRQT01000046">
    <property type="protein sequence ID" value="KXA63906.1"/>
    <property type="molecule type" value="Genomic_DNA"/>
</dbReference>
<comment type="pathway">
    <text evidence="3">Carbohydrate metabolism; tricarboxylic acid cycle.</text>
</comment>
<keyword evidence="9" id="KW-0479">Metal-binding</keyword>
<keyword evidence="8" id="KW-0001">2Fe-2S</keyword>
<dbReference type="PROSITE" id="PS00197">
    <property type="entry name" value="2FE2S_FER_1"/>
    <property type="match status" value="1"/>
</dbReference>
<reference evidence="16 19" key="1">
    <citation type="submission" date="2016-01" db="EMBL/GenBank/DDBJ databases">
        <authorList>
            <person name="Oliw E.H."/>
        </authorList>
    </citation>
    <scope>NUCLEOTIDE SEQUENCE [LARGE SCALE GENOMIC DNA]</scope>
    <source>
        <strain evidence="16 19">CMW7756B</strain>
    </source>
</reference>
<evidence type="ECO:0000313" key="20">
    <source>
        <dbReference type="Proteomes" id="UP000277803"/>
    </source>
</evidence>
<dbReference type="InterPro" id="IPR004489">
    <property type="entry name" value="Succ_DH/fum_Rdtase_Fe-S"/>
</dbReference>
<evidence type="ECO:0000256" key="13">
    <source>
        <dbReference type="ARBA" id="ARBA00023291"/>
    </source>
</evidence>
<keyword evidence="13" id="KW-0003">3Fe-4S</keyword>
<evidence type="ECO:0000259" key="15">
    <source>
        <dbReference type="PROSITE" id="PS51379"/>
    </source>
</evidence>
<evidence type="ECO:0000256" key="11">
    <source>
        <dbReference type="ARBA" id="ARBA00023004"/>
    </source>
</evidence>
<dbReference type="PROSITE" id="PS00198">
    <property type="entry name" value="4FE4S_FER_1"/>
    <property type="match status" value="1"/>
</dbReference>
<keyword evidence="11" id="KW-0408">Iron</keyword>
<comment type="cofactor">
    <cofactor evidence="1">
        <name>[3Fe-4S] cluster</name>
        <dbReference type="ChEBI" id="CHEBI:21137"/>
    </cofactor>
</comment>
<dbReference type="Proteomes" id="UP000070226">
    <property type="component" value="Unassembled WGS sequence"/>
</dbReference>
<gene>
    <name evidence="18" type="ORF">D2965_05355</name>
    <name evidence="16" type="ORF">HMPREF3233_01159</name>
    <name evidence="17" type="ORF">QP520_03115</name>
</gene>
<evidence type="ECO:0000256" key="9">
    <source>
        <dbReference type="ARBA" id="ARBA00022723"/>
    </source>
</evidence>
<evidence type="ECO:0000256" key="2">
    <source>
        <dbReference type="ARBA" id="ARBA00001966"/>
    </source>
</evidence>
<evidence type="ECO:0000256" key="10">
    <source>
        <dbReference type="ARBA" id="ARBA00023002"/>
    </source>
</evidence>
<dbReference type="InterPro" id="IPR036010">
    <property type="entry name" value="2Fe-2S_ferredoxin-like_sf"/>
</dbReference>
<accession>A0A133S4C6</accession>
<dbReference type="InterPro" id="IPR017900">
    <property type="entry name" value="4Fe4S_Fe_S_CS"/>
</dbReference>
<dbReference type="GO" id="GO:0051538">
    <property type="term" value="F:3 iron, 4 sulfur cluster binding"/>
    <property type="evidence" value="ECO:0007669"/>
    <property type="project" value="UniProtKB-KW"/>
</dbReference>
<dbReference type="GO" id="GO:0046872">
    <property type="term" value="F:metal ion binding"/>
    <property type="evidence" value="ECO:0007669"/>
    <property type="project" value="UniProtKB-KW"/>
</dbReference>
<dbReference type="SUPFAM" id="SSF54292">
    <property type="entry name" value="2Fe-2S ferredoxin-like"/>
    <property type="match status" value="1"/>
</dbReference>
<keyword evidence="10" id="KW-0560">Oxidoreductase</keyword>
<dbReference type="GO" id="GO:0009055">
    <property type="term" value="F:electron transfer activity"/>
    <property type="evidence" value="ECO:0007669"/>
    <property type="project" value="InterPro"/>
</dbReference>
<dbReference type="InterPro" id="IPR025192">
    <property type="entry name" value="Succ_DH/fum_Rdtase_N"/>
</dbReference>
<dbReference type="InterPro" id="IPR050573">
    <property type="entry name" value="SDH/FRD_Iron-Sulfur"/>
</dbReference>
<dbReference type="Proteomes" id="UP001236274">
    <property type="component" value="Unassembled WGS sequence"/>
</dbReference>
<comment type="similarity">
    <text evidence="4">Belongs to the succinate dehydrogenase/fumarate reductase iron-sulfur protein family.</text>
</comment>
<dbReference type="CDD" id="cd00207">
    <property type="entry name" value="fer2"/>
    <property type="match status" value="1"/>
</dbReference>
<dbReference type="AlphaFoldDB" id="A0A133S4C6"/>
<keyword evidence="12" id="KW-0411">Iron-sulfur</keyword>
<dbReference type="GO" id="GO:0051539">
    <property type="term" value="F:4 iron, 4 sulfur cluster binding"/>
    <property type="evidence" value="ECO:0007669"/>
    <property type="project" value="UniProtKB-KW"/>
</dbReference>
<dbReference type="PROSITE" id="PS51379">
    <property type="entry name" value="4FE4S_FER_2"/>
    <property type="match status" value="1"/>
</dbReference>
<keyword evidence="6" id="KW-0004">4Fe-4S</keyword>
<dbReference type="Pfam" id="PF13085">
    <property type="entry name" value="Fer2_3"/>
    <property type="match status" value="1"/>
</dbReference>
<evidence type="ECO:0000256" key="3">
    <source>
        <dbReference type="ARBA" id="ARBA00005163"/>
    </source>
</evidence>
<dbReference type="GO" id="GO:0008177">
    <property type="term" value="F:succinate dehydrogenase (quinone) activity"/>
    <property type="evidence" value="ECO:0007669"/>
    <property type="project" value="UniProtKB-EC"/>
</dbReference>
<dbReference type="InterPro" id="IPR006058">
    <property type="entry name" value="2Fe2S_fd_BS"/>
</dbReference>
<dbReference type="GeneID" id="57774701"/>
<evidence type="ECO:0000313" key="19">
    <source>
        <dbReference type="Proteomes" id="UP000070226"/>
    </source>
</evidence>
<evidence type="ECO:0000256" key="6">
    <source>
        <dbReference type="ARBA" id="ARBA00022485"/>
    </source>
</evidence>
<dbReference type="Gene3D" id="3.10.20.30">
    <property type="match status" value="1"/>
</dbReference>
<organism evidence="16">
    <name type="scientific">Veillonella atypica</name>
    <dbReference type="NCBI Taxonomy" id="39777"/>
    <lineage>
        <taxon>Bacteria</taxon>
        <taxon>Bacillati</taxon>
        <taxon>Bacillota</taxon>
        <taxon>Negativicutes</taxon>
        <taxon>Veillonellales</taxon>
        <taxon>Veillonellaceae</taxon>
        <taxon>Veillonella</taxon>
    </lineage>
</organism>
<evidence type="ECO:0000256" key="12">
    <source>
        <dbReference type="ARBA" id="ARBA00023014"/>
    </source>
</evidence>
<dbReference type="InterPro" id="IPR009051">
    <property type="entry name" value="Helical_ferredxn"/>
</dbReference>
<dbReference type="PATRIC" id="fig|39777.7.peg.1126"/>
<dbReference type="InterPro" id="IPR001041">
    <property type="entry name" value="2Fe-2S_ferredoxin-type"/>
</dbReference>
<feature type="domain" description="4Fe-4S ferredoxin-type" evidence="15">
    <location>
        <begin position="194"/>
        <end position="225"/>
    </location>
</feature>
<keyword evidence="7" id="KW-0816">Tricarboxylic acid cycle</keyword>
<sequence length="320" mass="36322">MRQITYHIHRYQQGRAFVQTFKFDYEPDRTILWGLQKIKDTQDPTLTFLAACRSAVCGACSIRVNGEAMLGCESKIDELTERYGTDELTIAPIGNFRVIRDLVVDWESKVDRLKTVAPWIFLKAEFNEGDKIVRQTPADFKKFVAGTECILCGCCASECNKLTARQDDFLEPYVFTKANRFVLDSRDDAPMAHIQPAYDNGLWKCVHCMNCISRCPKHLKPAQDISNMRKEATKAGLTNNKGVRHAVAFKEDLYKTGRLKEVSMSLKSDGVVDSAKQAFYALRLWKHSKINPFELVVPQKPVNGIDGVRRLMKAAEEVSK</sequence>
<protein>
    <recommendedName>
        <fullName evidence="5">succinate dehydrogenase</fullName>
        <ecNumber evidence="5">1.3.5.1</ecNumber>
    </recommendedName>
</protein>
<reference evidence="17" key="3">
    <citation type="submission" date="2023-05" db="EMBL/GenBank/DDBJ databases">
        <title>Cataloging the Phylogenetic Diversity of Human Bladder Bacteria.</title>
        <authorList>
            <person name="Du J."/>
        </authorList>
    </citation>
    <scope>NUCLEOTIDE SEQUENCE</scope>
    <source>
        <strain evidence="17">UMB10101</strain>
    </source>
</reference>
<evidence type="ECO:0000256" key="8">
    <source>
        <dbReference type="ARBA" id="ARBA00022714"/>
    </source>
</evidence>
<dbReference type="NCBIfam" id="TIGR00384">
    <property type="entry name" value="dhsB"/>
    <property type="match status" value="1"/>
</dbReference>
<dbReference type="Proteomes" id="UP000277803">
    <property type="component" value="Unassembled WGS sequence"/>
</dbReference>
<dbReference type="EMBL" id="JASORJ010000003">
    <property type="protein sequence ID" value="MDK7356612.1"/>
    <property type="molecule type" value="Genomic_DNA"/>
</dbReference>
<evidence type="ECO:0000256" key="5">
    <source>
        <dbReference type="ARBA" id="ARBA00012792"/>
    </source>
</evidence>
<dbReference type="EMBL" id="QXZZ01000026">
    <property type="protein sequence ID" value="RJY50509.1"/>
    <property type="molecule type" value="Genomic_DNA"/>
</dbReference>
<dbReference type="SUPFAM" id="SSF46548">
    <property type="entry name" value="alpha-helical ferredoxin"/>
    <property type="match status" value="1"/>
</dbReference>
<dbReference type="PANTHER" id="PTHR11921:SF29">
    <property type="entry name" value="SUCCINATE DEHYDROGENASE [UBIQUINONE] IRON-SULFUR SUBUNIT, MITOCHONDRIAL"/>
    <property type="match status" value="1"/>
</dbReference>